<dbReference type="Gene3D" id="3.90.280.10">
    <property type="entry name" value="PEBP-like"/>
    <property type="match status" value="1"/>
</dbReference>
<sequence length="153" mass="16414">MRIDSGVFEQGGIIPAKYTCDGANVSPPLDWSGLPGGAASLALICDDPDAPVGTWVHWVAYNIPVDRPGFGEHIPGERQLADGCLQGHNDFKRIGYGGPCPPSGTHRYFFKLYALDCRLALAAGATKEQLLAAMKGHILGEAELMGTYRRSSR</sequence>
<gene>
    <name evidence="1" type="ORF">DESUT3_12760</name>
</gene>
<evidence type="ECO:0008006" key="3">
    <source>
        <dbReference type="Google" id="ProtNLM"/>
    </source>
</evidence>
<dbReference type="InterPro" id="IPR005247">
    <property type="entry name" value="YbhB_YbcL/LppC-like"/>
</dbReference>
<dbReference type="Proteomes" id="UP001319827">
    <property type="component" value="Chromosome"/>
</dbReference>
<dbReference type="Pfam" id="PF01161">
    <property type="entry name" value="PBP"/>
    <property type="match status" value="1"/>
</dbReference>
<protein>
    <recommendedName>
        <fullName evidence="3">YbhB/YbcL family Raf kinase inhibitor-like protein</fullName>
    </recommendedName>
</protein>
<name>A0ABN6DWN8_9BACT</name>
<evidence type="ECO:0000313" key="2">
    <source>
        <dbReference type="Proteomes" id="UP001319827"/>
    </source>
</evidence>
<dbReference type="SUPFAM" id="SSF49777">
    <property type="entry name" value="PEBP-like"/>
    <property type="match status" value="1"/>
</dbReference>
<organism evidence="1 2">
    <name type="scientific">Desulfuromonas versatilis</name>
    <dbReference type="NCBI Taxonomy" id="2802975"/>
    <lineage>
        <taxon>Bacteria</taxon>
        <taxon>Pseudomonadati</taxon>
        <taxon>Thermodesulfobacteriota</taxon>
        <taxon>Desulfuromonadia</taxon>
        <taxon>Desulfuromonadales</taxon>
        <taxon>Desulfuromonadaceae</taxon>
        <taxon>Desulfuromonas</taxon>
    </lineage>
</organism>
<dbReference type="PANTHER" id="PTHR30289:SF1">
    <property type="entry name" value="PEBP (PHOSPHATIDYLETHANOLAMINE-BINDING PROTEIN) FAMILY PROTEIN"/>
    <property type="match status" value="1"/>
</dbReference>
<dbReference type="PANTHER" id="PTHR30289">
    <property type="entry name" value="UNCHARACTERIZED PROTEIN YBCL-RELATED"/>
    <property type="match status" value="1"/>
</dbReference>
<evidence type="ECO:0000313" key="1">
    <source>
        <dbReference type="EMBL" id="BCR04207.1"/>
    </source>
</evidence>
<keyword evidence="2" id="KW-1185">Reference proteome</keyword>
<proteinExistence type="predicted"/>
<dbReference type="InterPro" id="IPR036610">
    <property type="entry name" value="PEBP-like_sf"/>
</dbReference>
<dbReference type="EMBL" id="AP024355">
    <property type="protein sequence ID" value="BCR04207.1"/>
    <property type="molecule type" value="Genomic_DNA"/>
</dbReference>
<dbReference type="InterPro" id="IPR008914">
    <property type="entry name" value="PEBP"/>
</dbReference>
<dbReference type="NCBIfam" id="TIGR00481">
    <property type="entry name" value="YbhB/YbcL family Raf kinase inhibitor-like protein"/>
    <property type="match status" value="1"/>
</dbReference>
<reference evidence="1 2" key="2">
    <citation type="journal article" date="2021" name="Int. J. Syst. Evol. Microbiol.">
        <title>Isolation and Polyphasic Characterization of Desulfuromonas versatilis sp. Nov., an Electrogenic Bacteria Capable of Versatile Metabolism Isolated from a Graphene Oxide-Reducing Enrichment Culture.</title>
        <authorList>
            <person name="Xie L."/>
            <person name="Yoshida N."/>
            <person name="Ishii S."/>
            <person name="Meng L."/>
        </authorList>
    </citation>
    <scope>NUCLEOTIDE SEQUENCE [LARGE SCALE GENOMIC DNA]</scope>
    <source>
        <strain evidence="1 2">NIT-T3</strain>
    </source>
</reference>
<accession>A0ABN6DWN8</accession>
<reference evidence="1 2" key="1">
    <citation type="journal article" date="2016" name="C (Basel)">
        <title>Selective Growth of and Electricity Production by Marine Exoelectrogenic Bacteria in Self-Aggregated Hydrogel of Microbially Reduced Graphene Oxide.</title>
        <authorList>
            <person name="Yoshida N."/>
            <person name="Goto Y."/>
            <person name="Miyata Y."/>
        </authorList>
    </citation>
    <scope>NUCLEOTIDE SEQUENCE [LARGE SCALE GENOMIC DNA]</scope>
    <source>
        <strain evidence="1 2">NIT-T3</strain>
    </source>
</reference>
<dbReference type="CDD" id="cd00865">
    <property type="entry name" value="PEBP_bact_arch"/>
    <property type="match status" value="1"/>
</dbReference>